<name>A0A1F5Z7I7_9BACT</name>
<protein>
    <recommendedName>
        <fullName evidence="4">Glycosyltransferase RgtA/B/C/D-like domain-containing protein</fullName>
    </recommendedName>
</protein>
<keyword evidence="1" id="KW-0812">Transmembrane</keyword>
<feature type="transmembrane region" description="Helical" evidence="1">
    <location>
        <begin position="141"/>
        <end position="169"/>
    </location>
</feature>
<evidence type="ECO:0000313" key="3">
    <source>
        <dbReference type="Proteomes" id="UP000177354"/>
    </source>
</evidence>
<evidence type="ECO:0000256" key="1">
    <source>
        <dbReference type="SAM" id="Phobius"/>
    </source>
</evidence>
<dbReference type="Proteomes" id="UP000177354">
    <property type="component" value="Unassembled WGS sequence"/>
</dbReference>
<feature type="transmembrane region" description="Helical" evidence="1">
    <location>
        <begin position="200"/>
        <end position="218"/>
    </location>
</feature>
<sequence length="448" mass="53289">MFYFLIAGISLFVNSLLILSTNLNIYPELYFFPWLVLKGLVPYKDFFDHHGFLLYYILAPLTTDSSFYKFQLFNIFVESFKLIIILLILKRTTSKVGYGIGAFLSVLVGFFIVENNFWYDELITVVLLFTYFLLTTSKSKFLYLSVGILIAIASMIKPNTAILILPIYFLYKDYYLIYSFMLSWIIVLILFLINDMFMQFFYSVIGFNSYLFKSYHPIGFSEPIFIAFSFILFMFTLFYIIKSKQREITYLSFIFVISSIFFFGTAIVREHYVPLMTFLLILISQAINTKLVFFRTLFIIFIILFGIDASYEVIKHPTYLNNNRIPWQSDSRIIPITKAINKLKLENKIIYAFTNYSQIYMLINQLPPTYFPYKFPLIENYIPMYENQVIKDLKESNVNIAVVYKPDMEKMEYNNLKQIYNYIKKNFIKFGDFNDYELYVKQKNNYFL</sequence>
<dbReference type="EMBL" id="MFJF01000002">
    <property type="protein sequence ID" value="OGG08353.1"/>
    <property type="molecule type" value="Genomic_DNA"/>
</dbReference>
<accession>A0A1F5Z7I7</accession>
<keyword evidence="1" id="KW-0472">Membrane</keyword>
<feature type="transmembrane region" description="Helical" evidence="1">
    <location>
        <begin position="96"/>
        <end position="112"/>
    </location>
</feature>
<evidence type="ECO:0000313" key="2">
    <source>
        <dbReference type="EMBL" id="OGG08353.1"/>
    </source>
</evidence>
<feature type="transmembrane region" description="Helical" evidence="1">
    <location>
        <begin position="118"/>
        <end position="134"/>
    </location>
</feature>
<gene>
    <name evidence="2" type="ORF">A2777_02795</name>
</gene>
<feature type="transmembrane region" description="Helical" evidence="1">
    <location>
        <begin position="70"/>
        <end position="89"/>
    </location>
</feature>
<reference evidence="2 3" key="1">
    <citation type="journal article" date="2016" name="Nat. Commun.">
        <title>Thousands of microbial genomes shed light on interconnected biogeochemical processes in an aquifer system.</title>
        <authorList>
            <person name="Anantharaman K."/>
            <person name="Brown C.T."/>
            <person name="Hug L.A."/>
            <person name="Sharon I."/>
            <person name="Castelle C.J."/>
            <person name="Probst A.J."/>
            <person name="Thomas B.C."/>
            <person name="Singh A."/>
            <person name="Wilkins M.J."/>
            <person name="Karaoz U."/>
            <person name="Brodie E.L."/>
            <person name="Williams K.H."/>
            <person name="Hubbard S.S."/>
            <person name="Banfield J.F."/>
        </authorList>
    </citation>
    <scope>NUCLEOTIDE SEQUENCE [LARGE SCALE GENOMIC DNA]</scope>
</reference>
<keyword evidence="1" id="KW-1133">Transmembrane helix</keyword>
<organism evidence="2 3">
    <name type="scientific">Candidatus Gottesmanbacteria bacterium RIFCSPHIGHO2_01_FULL_40_15</name>
    <dbReference type="NCBI Taxonomy" id="1798376"/>
    <lineage>
        <taxon>Bacteria</taxon>
        <taxon>Candidatus Gottesmaniibacteriota</taxon>
    </lineage>
</organism>
<dbReference type="AlphaFoldDB" id="A0A1F5Z7I7"/>
<proteinExistence type="predicted"/>
<feature type="transmembrane region" description="Helical" evidence="1">
    <location>
        <begin position="248"/>
        <end position="268"/>
    </location>
</feature>
<feature type="transmembrane region" description="Helical" evidence="1">
    <location>
        <begin position="175"/>
        <end position="193"/>
    </location>
</feature>
<feature type="transmembrane region" description="Helical" evidence="1">
    <location>
        <begin position="224"/>
        <end position="241"/>
    </location>
</feature>
<evidence type="ECO:0008006" key="4">
    <source>
        <dbReference type="Google" id="ProtNLM"/>
    </source>
</evidence>
<feature type="transmembrane region" description="Helical" evidence="1">
    <location>
        <begin position="274"/>
        <end position="307"/>
    </location>
</feature>
<comment type="caution">
    <text evidence="2">The sequence shown here is derived from an EMBL/GenBank/DDBJ whole genome shotgun (WGS) entry which is preliminary data.</text>
</comment>